<dbReference type="Pfam" id="PF00139">
    <property type="entry name" value="Lectin_legB"/>
    <property type="match status" value="1"/>
</dbReference>
<name>S8CF13_9LAMI</name>
<protein>
    <recommendedName>
        <fullName evidence="4">Legume lectin domain-containing protein</fullName>
    </recommendedName>
</protein>
<dbReference type="PANTHER" id="PTHR32401:SF54">
    <property type="entry name" value="L-TYPE LECTIN-DOMAIN CONTAINING RECEPTOR KINASE S.4-LIKE"/>
    <property type="match status" value="1"/>
</dbReference>
<dbReference type="InterPro" id="IPR050258">
    <property type="entry name" value="Leguminous_Lectin"/>
</dbReference>
<dbReference type="Gene3D" id="2.60.120.200">
    <property type="match status" value="1"/>
</dbReference>
<dbReference type="PANTHER" id="PTHR32401">
    <property type="entry name" value="CONCANAVALIN A-LIKE LECTIN FAMILY PROTEIN"/>
    <property type="match status" value="1"/>
</dbReference>
<evidence type="ECO:0000259" key="4">
    <source>
        <dbReference type="Pfam" id="PF00139"/>
    </source>
</evidence>
<evidence type="ECO:0000256" key="1">
    <source>
        <dbReference type="ARBA" id="ARBA00007606"/>
    </source>
</evidence>
<keyword evidence="6" id="KW-1185">Reference proteome</keyword>
<evidence type="ECO:0000313" key="6">
    <source>
        <dbReference type="Proteomes" id="UP000015453"/>
    </source>
</evidence>
<feature type="region of interest" description="Disordered" evidence="3">
    <location>
        <begin position="17"/>
        <end position="37"/>
    </location>
</feature>
<feature type="non-terminal residue" evidence="5">
    <location>
        <position position="244"/>
    </location>
</feature>
<evidence type="ECO:0000256" key="3">
    <source>
        <dbReference type="SAM" id="MobiDB-lite"/>
    </source>
</evidence>
<dbReference type="InterPro" id="IPR013320">
    <property type="entry name" value="ConA-like_dom_sf"/>
</dbReference>
<feature type="domain" description="Legume lectin" evidence="4">
    <location>
        <begin position="7"/>
        <end position="241"/>
    </location>
</feature>
<keyword evidence="2" id="KW-0430">Lectin</keyword>
<dbReference type="Proteomes" id="UP000015453">
    <property type="component" value="Unassembled WGS sequence"/>
</dbReference>
<evidence type="ECO:0000256" key="2">
    <source>
        <dbReference type="ARBA" id="ARBA00022734"/>
    </source>
</evidence>
<comment type="caution">
    <text evidence="5">The sequence shown here is derived from an EMBL/GenBank/DDBJ whole genome shotgun (WGS) entry which is preliminary data.</text>
</comment>
<proteinExistence type="inferred from homology"/>
<accession>S8CF13</accession>
<dbReference type="GO" id="GO:0030246">
    <property type="term" value="F:carbohydrate binding"/>
    <property type="evidence" value="ECO:0007669"/>
    <property type="project" value="UniProtKB-KW"/>
</dbReference>
<gene>
    <name evidence="5" type="ORF">M569_09356</name>
</gene>
<sequence length="244" mass="26436">PPFGSGIVLIGDAKFSGDGRSIRLTDPQPSSPSSSGLLIQKKPIRLFASDAKSKKKKPISFSADFTFSVSPRAGGGLAFLLLPENSLSKLLPSPSNDSVGFGIPRGARFFEVEFGTSVDGRNLGDLNGNHVSIHVGSPVAVETSNVSSIGLVLNSGLKLHSRIDYDATSKRFEIRLSSFSDRRPYDPLLVYRIDLLRTWGDEDPVYAGLRSSSNGGGDSWQFSSVYSWSFTTRTVPRWLHSQPV</sequence>
<dbReference type="OrthoDB" id="2019747at2759"/>
<dbReference type="SUPFAM" id="SSF49899">
    <property type="entry name" value="Concanavalin A-like lectins/glucanases"/>
    <property type="match status" value="1"/>
</dbReference>
<evidence type="ECO:0000313" key="5">
    <source>
        <dbReference type="EMBL" id="EPS65420.1"/>
    </source>
</evidence>
<dbReference type="AlphaFoldDB" id="S8CF13"/>
<reference evidence="5 6" key="1">
    <citation type="journal article" date="2013" name="BMC Genomics">
        <title>The miniature genome of a carnivorous plant Genlisea aurea contains a low number of genes and short non-coding sequences.</title>
        <authorList>
            <person name="Leushkin E.V."/>
            <person name="Sutormin R.A."/>
            <person name="Nabieva E.R."/>
            <person name="Penin A.A."/>
            <person name="Kondrashov A.S."/>
            <person name="Logacheva M.D."/>
        </authorList>
    </citation>
    <scope>NUCLEOTIDE SEQUENCE [LARGE SCALE GENOMIC DNA]</scope>
</reference>
<dbReference type="EMBL" id="AUSU01004236">
    <property type="protein sequence ID" value="EPS65420.1"/>
    <property type="molecule type" value="Genomic_DNA"/>
</dbReference>
<dbReference type="InterPro" id="IPR001220">
    <property type="entry name" value="Legume_lectin_dom"/>
</dbReference>
<comment type="similarity">
    <text evidence="1">Belongs to the leguminous lectin family.</text>
</comment>
<feature type="non-terminal residue" evidence="5">
    <location>
        <position position="1"/>
    </location>
</feature>
<organism evidence="5 6">
    <name type="scientific">Genlisea aurea</name>
    <dbReference type="NCBI Taxonomy" id="192259"/>
    <lineage>
        <taxon>Eukaryota</taxon>
        <taxon>Viridiplantae</taxon>
        <taxon>Streptophyta</taxon>
        <taxon>Embryophyta</taxon>
        <taxon>Tracheophyta</taxon>
        <taxon>Spermatophyta</taxon>
        <taxon>Magnoliopsida</taxon>
        <taxon>eudicotyledons</taxon>
        <taxon>Gunneridae</taxon>
        <taxon>Pentapetalae</taxon>
        <taxon>asterids</taxon>
        <taxon>lamiids</taxon>
        <taxon>Lamiales</taxon>
        <taxon>Lentibulariaceae</taxon>
        <taxon>Genlisea</taxon>
    </lineage>
</organism>